<dbReference type="EMBL" id="QLII01000001">
    <property type="protein sequence ID" value="RAI73323.1"/>
    <property type="molecule type" value="Genomic_DNA"/>
</dbReference>
<proteinExistence type="predicted"/>
<dbReference type="RefSeq" id="WP_111340205.1">
    <property type="nucleotide sequence ID" value="NZ_QLII01000001.1"/>
</dbReference>
<evidence type="ECO:0000313" key="3">
    <source>
        <dbReference type="Proteomes" id="UP000249016"/>
    </source>
</evidence>
<keyword evidence="3" id="KW-1185">Reference proteome</keyword>
<sequence>MSTGQKYSGKGDHATLLEPKATLNPQSAQNEAQTSSTVDNRQPNPLLKSQYKELHRVINSFLFEAGSSGPVELVNELLQECTHRAIGFDPESVYEPTKEYPITQADLTRIFNATQLTQFLVRLGETWQRIEKLEALE</sequence>
<feature type="compositionally biased region" description="Polar residues" evidence="1">
    <location>
        <begin position="23"/>
        <end position="43"/>
    </location>
</feature>
<comment type="caution">
    <text evidence="2">The sequence shown here is derived from an EMBL/GenBank/DDBJ whole genome shotgun (WGS) entry which is preliminary data.</text>
</comment>
<dbReference type="Proteomes" id="UP000249016">
    <property type="component" value="Unassembled WGS sequence"/>
</dbReference>
<protein>
    <submittedName>
        <fullName evidence="2">Uncharacterized protein</fullName>
    </submittedName>
</protein>
<name>A0A327NEY3_9BACT</name>
<reference evidence="2 3" key="1">
    <citation type="submission" date="2018-06" db="EMBL/GenBank/DDBJ databases">
        <title>Spirosoma sp. HMF3257 Genome sequencing and assembly.</title>
        <authorList>
            <person name="Kang H."/>
            <person name="Cha I."/>
            <person name="Kim H."/>
            <person name="Kang J."/>
            <person name="Joh K."/>
        </authorList>
    </citation>
    <scope>NUCLEOTIDE SEQUENCE [LARGE SCALE GENOMIC DNA]</scope>
    <source>
        <strain evidence="2 3">HMF3257</strain>
    </source>
</reference>
<evidence type="ECO:0000313" key="2">
    <source>
        <dbReference type="EMBL" id="RAI73323.1"/>
    </source>
</evidence>
<evidence type="ECO:0000256" key="1">
    <source>
        <dbReference type="SAM" id="MobiDB-lite"/>
    </source>
</evidence>
<accession>A0A327NEY3</accession>
<gene>
    <name evidence="2" type="ORF">HMF3257_00705</name>
</gene>
<dbReference type="OrthoDB" id="963914at2"/>
<feature type="region of interest" description="Disordered" evidence="1">
    <location>
        <begin position="1"/>
        <end position="46"/>
    </location>
</feature>
<dbReference type="AlphaFoldDB" id="A0A327NEY3"/>
<organism evidence="2 3">
    <name type="scientific">Spirosoma telluris</name>
    <dbReference type="NCBI Taxonomy" id="2183553"/>
    <lineage>
        <taxon>Bacteria</taxon>
        <taxon>Pseudomonadati</taxon>
        <taxon>Bacteroidota</taxon>
        <taxon>Cytophagia</taxon>
        <taxon>Cytophagales</taxon>
        <taxon>Cytophagaceae</taxon>
        <taxon>Spirosoma</taxon>
    </lineage>
</organism>